<sequence>MVREEAPLRFAVCAVNEAENDAAILVWGQEFPDGRVEVVPDLSRVRGSFRSVDSLLRRMRACGDHPLRLVRLDPERPPTTPGPL</sequence>
<proteinExistence type="predicted"/>
<keyword evidence="2" id="KW-1185">Reference proteome</keyword>
<comment type="caution">
    <text evidence="1">The sequence shown here is derived from an EMBL/GenBank/DDBJ whole genome shotgun (WGS) entry which is preliminary data.</text>
</comment>
<accession>A0A9W6P9M7</accession>
<organism evidence="1 2">
    <name type="scientific">Nocardiopsis ansamitocini</name>
    <dbReference type="NCBI Taxonomy" id="1670832"/>
    <lineage>
        <taxon>Bacteria</taxon>
        <taxon>Bacillati</taxon>
        <taxon>Actinomycetota</taxon>
        <taxon>Actinomycetes</taxon>
        <taxon>Streptosporangiales</taxon>
        <taxon>Nocardiopsidaceae</taxon>
        <taxon>Nocardiopsis</taxon>
    </lineage>
</organism>
<dbReference type="Proteomes" id="UP001165092">
    <property type="component" value="Unassembled WGS sequence"/>
</dbReference>
<gene>
    <name evidence="1" type="ORF">Nans01_39350</name>
</gene>
<evidence type="ECO:0000313" key="2">
    <source>
        <dbReference type="Proteomes" id="UP001165092"/>
    </source>
</evidence>
<name>A0A9W6P9M7_9ACTN</name>
<reference evidence="1" key="1">
    <citation type="submission" date="2023-02" db="EMBL/GenBank/DDBJ databases">
        <title>Nocardiopsis ansamitocini NBRC 112285.</title>
        <authorList>
            <person name="Ichikawa N."/>
            <person name="Sato H."/>
            <person name="Tonouchi N."/>
        </authorList>
    </citation>
    <scope>NUCLEOTIDE SEQUENCE</scope>
    <source>
        <strain evidence="1">NBRC 112285</strain>
    </source>
</reference>
<protein>
    <submittedName>
        <fullName evidence="1">Uncharacterized protein</fullName>
    </submittedName>
</protein>
<dbReference type="EMBL" id="BSQG01000008">
    <property type="protein sequence ID" value="GLU49584.1"/>
    <property type="molecule type" value="Genomic_DNA"/>
</dbReference>
<dbReference type="AlphaFoldDB" id="A0A9W6P9M7"/>
<evidence type="ECO:0000313" key="1">
    <source>
        <dbReference type="EMBL" id="GLU49584.1"/>
    </source>
</evidence>